<keyword evidence="3" id="KW-0238">DNA-binding</keyword>
<dbReference type="Proteomes" id="UP000001026">
    <property type="component" value="Chromosome"/>
</dbReference>
<dbReference type="SUPFAM" id="SSF158702">
    <property type="entry name" value="Sec63 N-terminal domain-like"/>
    <property type="match status" value="1"/>
</dbReference>
<organism evidence="3 4">
    <name type="scientific">Prochlorococcus marinus subsp. pastoris (strain CCMP1986 / NIES-2087 / MED4)</name>
    <dbReference type="NCBI Taxonomy" id="59919"/>
    <lineage>
        <taxon>Bacteria</taxon>
        <taxon>Bacillati</taxon>
        <taxon>Cyanobacteriota</taxon>
        <taxon>Cyanophyceae</taxon>
        <taxon>Synechococcales</taxon>
        <taxon>Prochlorococcaceae</taxon>
        <taxon>Prochlorococcus</taxon>
    </lineage>
</organism>
<sequence>MITKFLSKLKSILFKNETSTEITLPKKTVSKTKKKSVNSSKAPKSKTKKDDSKKIIESFKAIPGVGAKSAEAFYKAGFKTPKSITSAKDEVLLAVPGVGINLVKKLKNIK</sequence>
<reference evidence="3 4" key="1">
    <citation type="journal article" date="2003" name="Nature">
        <title>Genome divergence in two Prochlorococcus ecotypes reflects oceanic niche differentiation.</title>
        <authorList>
            <person name="Rocap G."/>
            <person name="Larimer F.W."/>
            <person name="Lamerdin J.E."/>
            <person name="Malfatti S."/>
            <person name="Chain P."/>
            <person name="Ahlgren N.A."/>
            <person name="Arellano A."/>
            <person name="Coleman M."/>
            <person name="Hauser L."/>
            <person name="Hess W.R."/>
            <person name="Johnson Z.I."/>
            <person name="Land M.L."/>
            <person name="Lindell D."/>
            <person name="Post A.F."/>
            <person name="Regala W."/>
            <person name="Shah M."/>
            <person name="Shaw S.L."/>
            <person name="Steglich C."/>
            <person name="Sullivan M.B."/>
            <person name="Ting C.S."/>
            <person name="Tolonen A."/>
            <person name="Webb E.A."/>
            <person name="Zinser E.R."/>
            <person name="Chisholm S.W."/>
        </authorList>
    </citation>
    <scope>NUCLEOTIDE SEQUENCE [LARGE SCALE GENOMIC DNA]</scope>
    <source>
        <strain evidence="4">CCMP1986 / NIES-2087 / MED4</strain>
    </source>
</reference>
<proteinExistence type="predicted"/>
<dbReference type="SMART" id="SM00278">
    <property type="entry name" value="HhH1"/>
    <property type="match status" value="2"/>
</dbReference>
<evidence type="ECO:0000313" key="3">
    <source>
        <dbReference type="EMBL" id="CAE19447.1"/>
    </source>
</evidence>
<feature type="domain" description="Helix-hairpin-helix DNA-binding motif class 1" evidence="2">
    <location>
        <begin position="90"/>
        <end position="109"/>
    </location>
</feature>
<accession>Q7V193</accession>
<dbReference type="KEGG" id="pmm:PMM0988"/>
<evidence type="ECO:0000256" key="1">
    <source>
        <dbReference type="SAM" id="MobiDB-lite"/>
    </source>
</evidence>
<dbReference type="RefSeq" id="WP_011132620.1">
    <property type="nucleotide sequence ID" value="NC_005072.1"/>
</dbReference>
<dbReference type="Gene3D" id="1.10.150.20">
    <property type="entry name" value="5' to 3' exonuclease, C-terminal subdomain"/>
    <property type="match status" value="1"/>
</dbReference>
<dbReference type="AlphaFoldDB" id="Q7V193"/>
<dbReference type="GO" id="GO:0003677">
    <property type="term" value="F:DNA binding"/>
    <property type="evidence" value="ECO:0007669"/>
    <property type="project" value="UniProtKB-KW"/>
</dbReference>
<evidence type="ECO:0000313" key="4">
    <source>
        <dbReference type="Proteomes" id="UP000001026"/>
    </source>
</evidence>
<dbReference type="OrthoDB" id="542486at2"/>
<name>Q7V193_PROMP</name>
<dbReference type="HOGENOM" id="CLU_2220804_0_0_3"/>
<dbReference type="EMBL" id="BX548174">
    <property type="protein sequence ID" value="CAE19447.1"/>
    <property type="molecule type" value="Genomic_DNA"/>
</dbReference>
<protein>
    <submittedName>
        <fullName evidence="3">Helix-hairpin-helix DNA-binding motif class 1</fullName>
    </submittedName>
</protein>
<dbReference type="InterPro" id="IPR003583">
    <property type="entry name" value="Hlx-hairpin-Hlx_DNA-bd_motif"/>
</dbReference>
<feature type="region of interest" description="Disordered" evidence="1">
    <location>
        <begin position="27"/>
        <end position="52"/>
    </location>
</feature>
<dbReference type="GO" id="GO:0006281">
    <property type="term" value="P:DNA repair"/>
    <property type="evidence" value="ECO:0007669"/>
    <property type="project" value="InterPro"/>
</dbReference>
<dbReference type="Pfam" id="PF14520">
    <property type="entry name" value="HHH_5"/>
    <property type="match status" value="1"/>
</dbReference>
<feature type="domain" description="Helix-hairpin-helix DNA-binding motif class 1" evidence="2">
    <location>
        <begin position="57"/>
        <end position="76"/>
    </location>
</feature>
<evidence type="ECO:0000259" key="2">
    <source>
        <dbReference type="SMART" id="SM00278"/>
    </source>
</evidence>
<gene>
    <name evidence="3" type="ordered locus">PMM0988</name>
</gene>